<dbReference type="GO" id="GO:0006354">
    <property type="term" value="P:DNA-templated transcription elongation"/>
    <property type="evidence" value="ECO:0007669"/>
    <property type="project" value="InterPro"/>
</dbReference>
<reference evidence="5 6" key="1">
    <citation type="submission" date="2019-07" db="EMBL/GenBank/DDBJ databases">
        <authorList>
            <person name="Cremers G."/>
        </authorList>
    </citation>
    <scope>NUCLEOTIDE SEQUENCE [LARGE SCALE GENOMIC DNA]</scope>
</reference>
<dbReference type="EMBL" id="CABIKM010000019">
    <property type="protein sequence ID" value="VUZ84841.1"/>
    <property type="molecule type" value="Genomic_DNA"/>
</dbReference>
<dbReference type="AlphaFoldDB" id="A0A564ZHP0"/>
<dbReference type="Proteomes" id="UP000334340">
    <property type="component" value="Unassembled WGS sequence"/>
</dbReference>
<evidence type="ECO:0000259" key="4">
    <source>
        <dbReference type="SMART" id="SM00738"/>
    </source>
</evidence>
<dbReference type="GO" id="GO:0031564">
    <property type="term" value="P:transcription antitermination"/>
    <property type="evidence" value="ECO:0007669"/>
    <property type="project" value="UniProtKB-KW"/>
</dbReference>
<gene>
    <name evidence="5" type="primary">rfaH_1</name>
    <name evidence="5" type="ORF">MELA_01216</name>
</gene>
<dbReference type="PANTHER" id="PTHR30265:SF4">
    <property type="entry name" value="KOW MOTIF FAMILY PROTEIN, EXPRESSED"/>
    <property type="match status" value="1"/>
</dbReference>
<evidence type="ECO:0000256" key="1">
    <source>
        <dbReference type="ARBA" id="ARBA00022814"/>
    </source>
</evidence>
<organism evidence="5 6">
    <name type="scientific">Candidatus Methylomirabilis lanthanidiphila</name>
    <dbReference type="NCBI Taxonomy" id="2211376"/>
    <lineage>
        <taxon>Bacteria</taxon>
        <taxon>Candidatus Methylomirabilota</taxon>
        <taxon>Candidatus Methylomirabilia</taxon>
        <taxon>Candidatus Methylomirabilales</taxon>
        <taxon>Candidatus Methylomirabilaceae</taxon>
        <taxon>Candidatus Methylomirabilis</taxon>
    </lineage>
</organism>
<dbReference type="PANTHER" id="PTHR30265">
    <property type="entry name" value="RHO-INTERACTING TRANSCRIPTION TERMINATION FACTOR NUSG"/>
    <property type="match status" value="1"/>
</dbReference>
<protein>
    <submittedName>
        <fullName evidence="5">Transcription antitermination protein RfaH</fullName>
    </submittedName>
</protein>
<feature type="domain" description="NusG-like N-terminal" evidence="4">
    <location>
        <begin position="19"/>
        <end position="119"/>
    </location>
</feature>
<keyword evidence="6" id="KW-1185">Reference proteome</keyword>
<keyword evidence="3" id="KW-0804">Transcription</keyword>
<dbReference type="SMART" id="SM00738">
    <property type="entry name" value="NGN"/>
    <property type="match status" value="1"/>
</dbReference>
<dbReference type="InterPro" id="IPR043425">
    <property type="entry name" value="NusG-like"/>
</dbReference>
<keyword evidence="1" id="KW-0889">Transcription antitermination</keyword>
<sequence length="186" mass="20898">MEAITSATVAPRWPSYRDPMKWYVVYTRPRHERTVCERLLRDGFESWLPLAIVWRATKGEPRKASTPLFPRRLFVRCYLEMYNLLELVTTPGVIRLMVDEHGRFVVIPDEEVVLLRRLCEAEVAVEAATSGCPGVRGQVVGGPLAGITGVIRSDHPKELLIPMQTLKEYVTVAIGEGEVLPVSVGE</sequence>
<evidence type="ECO:0000313" key="5">
    <source>
        <dbReference type="EMBL" id="VUZ84841.1"/>
    </source>
</evidence>
<evidence type="ECO:0000256" key="3">
    <source>
        <dbReference type="ARBA" id="ARBA00023163"/>
    </source>
</evidence>
<keyword evidence="2" id="KW-0805">Transcription regulation</keyword>
<dbReference type="InterPro" id="IPR006645">
    <property type="entry name" value="NGN-like_dom"/>
</dbReference>
<proteinExistence type="predicted"/>
<dbReference type="InterPro" id="IPR036735">
    <property type="entry name" value="NGN_dom_sf"/>
</dbReference>
<name>A0A564ZHP0_9BACT</name>
<dbReference type="Pfam" id="PF02357">
    <property type="entry name" value="NusG"/>
    <property type="match status" value="1"/>
</dbReference>
<accession>A0A564ZHP0</accession>
<dbReference type="SUPFAM" id="SSF82679">
    <property type="entry name" value="N-utilization substance G protein NusG, N-terminal domain"/>
    <property type="match status" value="1"/>
</dbReference>
<dbReference type="Gene3D" id="3.30.70.940">
    <property type="entry name" value="NusG, N-terminal domain"/>
    <property type="match status" value="1"/>
</dbReference>
<evidence type="ECO:0000256" key="2">
    <source>
        <dbReference type="ARBA" id="ARBA00023015"/>
    </source>
</evidence>
<evidence type="ECO:0000313" key="6">
    <source>
        <dbReference type="Proteomes" id="UP000334340"/>
    </source>
</evidence>